<dbReference type="EMBL" id="DS547094">
    <property type="protein sequence ID" value="EDR12958.1"/>
    <property type="molecule type" value="Genomic_DNA"/>
</dbReference>
<dbReference type="GeneID" id="6072521"/>
<dbReference type="Pfam" id="PF23300">
    <property type="entry name" value="HEAT_Nup120"/>
    <property type="match status" value="1"/>
</dbReference>
<sequence>MESFLVATHLSSLNSSSTTSIPIQTTRQNLPLPPASKESDTSAEHAIYTSIFNTPATGTILLRLIHGGLIIELVSLSNPVPPMRLVFPALILPSPAVFLWDTTGLHILAVTDAGSLHRVVIPINGRNLWQDQLENVWHREYTLRNFPGNAEGCFAHAQGTHCVAVSMPNGSLLRLEVDFVGHDGHEEEWTETLFQQNSFLSSLTAFLPALHSSYPNGADIISIATHPWPTDIGHVWTLSRDRTLRLWKAKLGCVASRTLAFPSQRKDATPASGGSSSNVKHHSVLSGNYQTLLRVFSVTSETIYVLVFIPTILSPSSGGSFCIVDTSADHFQEVCNLECSARTAHCHLQDFLVSGNTLYTLWDRQGRSAVERININIQELKGTNYTPSWRTSCYVREAEFTPAYMEEQLLSCGSLTEKYLAVIMKPGMFSSLTLRTAIEQYMDACLSLPGPPPPQLLTTYPTICENIAAVVGCTVTLNRDPQTGTLQHANYWTALKRDWEGFIARCREVERSARWPLALGIQGFDEIIIVERERAGCLVGEDLPIHLQRLIIQETTPDPQYSLLAVLWALRARLGPQMMSSLENRCAEIMHQEIAFSFADILQDQTRQINIKDNLDEGSASWFLGRFQSVGNIDNAIRVALDAIGDFDLAVKREVDESSLLLPSSLSEWSRGLAAAYISTTMEARYDLCLSLITLLFFLSDELIDWDGSLLAEVFAIFRGVAILRYVSGQPAESVNGDHSDSSSPDDVIARMRNMNVSQQKAPFASKSSLSHLLLAHSADPNGVPAAAHTFLDATGLLQSMSPAHVTKCEVMFCERLRAVGFLEVTRECLSWLPRTPAAIFILARVWLQMGRVDDASQLFEKIAGTFGPGITTTHEDFEALSSVLPAASTTQSEFSFYLHVSNLFKSDLLVQHEVHFARLAISTAPSNADTSFLWNNVIKGLLDLGSYEDAYASIMATPYEKQCVADNLILSKPGFDKLIRKRECASQLAIRMCEENAVERLMTFDFGGISDEVASALSFKARNVEPHFRICYAKILYTWYVRRGDFRNAALTMYQRAQKLKDVVFDSPFFLAAANEQLDAYSIAINALSLVDDTAWILTPVVHDSSPSKKRVSKHIPESKYISSKYDAEIVHLADIQREYAILRAQVDIIKREPSVIASPDFLISPTLIVMRLAHANLYTQAMATARSLKIDMTDLFSHLTNQCVRLTREPNLVMQQDTSDWLLTDKVSTWANTPADRGWRYLRQSLERHDNAETDWRYAKSTLETILSLDRTLPPPPWLIQMLENRHQEYLIRVSLRYENVDDAVMHALALLRKSDAALQQDSSLQNSSSTWFPYALIDQVLTAAAAQDAPPPHLPLLRTEITSRIKRLQKSIQTVSH</sequence>
<dbReference type="InterPro" id="IPR056548">
    <property type="entry name" value="HEAT_Nup120"/>
</dbReference>
<dbReference type="OrthoDB" id="67716at2759"/>
<dbReference type="InterPro" id="IPR056536">
    <property type="entry name" value="TPR_NUP160_C"/>
</dbReference>
<dbReference type="Pfam" id="PF23347">
    <property type="entry name" value="TPR_Nup160_C"/>
    <property type="match status" value="1"/>
</dbReference>
<feature type="domain" description="Nucleoporin nup120-like HEAT repeat" evidence="6">
    <location>
        <begin position="813"/>
        <end position="962"/>
    </location>
</feature>
<evidence type="ECO:0000259" key="7">
    <source>
        <dbReference type="Pfam" id="PF23347"/>
    </source>
</evidence>
<evidence type="ECO:0000256" key="2">
    <source>
        <dbReference type="ARBA" id="ARBA00022448"/>
    </source>
</evidence>
<evidence type="ECO:0000256" key="4">
    <source>
        <dbReference type="SAM" id="MobiDB-lite"/>
    </source>
</evidence>
<evidence type="ECO:0000259" key="5">
    <source>
        <dbReference type="Pfam" id="PF11715"/>
    </source>
</evidence>
<feature type="compositionally biased region" description="Low complexity" evidence="4">
    <location>
        <begin position="15"/>
        <end position="26"/>
    </location>
</feature>
<evidence type="ECO:0000313" key="9">
    <source>
        <dbReference type="Proteomes" id="UP000001194"/>
    </source>
</evidence>
<feature type="domain" description="NUP160 C-terminal TPR" evidence="7">
    <location>
        <begin position="1134"/>
        <end position="1379"/>
    </location>
</feature>
<dbReference type="HOGENOM" id="CLU_002799_0_0_1"/>
<reference evidence="8 9" key="1">
    <citation type="journal article" date="2008" name="Nature">
        <title>The genome of Laccaria bicolor provides insights into mycorrhizal symbiosis.</title>
        <authorList>
            <person name="Martin F."/>
            <person name="Aerts A."/>
            <person name="Ahren D."/>
            <person name="Brun A."/>
            <person name="Danchin E.G.J."/>
            <person name="Duchaussoy F."/>
            <person name="Gibon J."/>
            <person name="Kohler A."/>
            <person name="Lindquist E."/>
            <person name="Pereda V."/>
            <person name="Salamov A."/>
            <person name="Shapiro H.J."/>
            <person name="Wuyts J."/>
            <person name="Blaudez D."/>
            <person name="Buee M."/>
            <person name="Brokstein P."/>
            <person name="Canbaeck B."/>
            <person name="Cohen D."/>
            <person name="Courty P.E."/>
            <person name="Coutinho P.M."/>
            <person name="Delaruelle C."/>
            <person name="Detter J.C."/>
            <person name="Deveau A."/>
            <person name="DiFazio S."/>
            <person name="Duplessis S."/>
            <person name="Fraissinet-Tachet L."/>
            <person name="Lucic E."/>
            <person name="Frey-Klett P."/>
            <person name="Fourrey C."/>
            <person name="Feussner I."/>
            <person name="Gay G."/>
            <person name="Grimwood J."/>
            <person name="Hoegger P.J."/>
            <person name="Jain P."/>
            <person name="Kilaru S."/>
            <person name="Labbe J."/>
            <person name="Lin Y.C."/>
            <person name="Legue V."/>
            <person name="Le Tacon F."/>
            <person name="Marmeisse R."/>
            <person name="Melayah D."/>
            <person name="Montanini B."/>
            <person name="Muratet M."/>
            <person name="Nehls U."/>
            <person name="Niculita-Hirzel H."/>
            <person name="Oudot-Le Secq M.P."/>
            <person name="Peter M."/>
            <person name="Quesneville H."/>
            <person name="Rajashekar B."/>
            <person name="Reich M."/>
            <person name="Rouhier N."/>
            <person name="Schmutz J."/>
            <person name="Yin T."/>
            <person name="Chalot M."/>
            <person name="Henrissat B."/>
            <person name="Kuees U."/>
            <person name="Lucas S."/>
            <person name="Van de Peer Y."/>
            <person name="Podila G.K."/>
            <person name="Polle A."/>
            <person name="Pukkila P.J."/>
            <person name="Richardson P.M."/>
            <person name="Rouze P."/>
            <person name="Sanders I.R."/>
            <person name="Stajich J.E."/>
            <person name="Tunlid A."/>
            <person name="Tuskan G."/>
            <person name="Grigoriev I.V."/>
        </authorList>
    </citation>
    <scope>NUCLEOTIDE SEQUENCE [LARGE SCALE GENOMIC DNA]</scope>
    <source>
        <strain evidence="9">S238N-H82 / ATCC MYA-4686</strain>
    </source>
</reference>
<gene>
    <name evidence="8" type="ORF">LACBIDRAFT_312033</name>
</gene>
<dbReference type="KEGG" id="lbc:LACBIDRAFT_312033"/>
<dbReference type="STRING" id="486041.B0CYX3"/>
<protein>
    <submittedName>
        <fullName evidence="8">Predicted protein</fullName>
    </submittedName>
</protein>
<feature type="region of interest" description="Disordered" evidence="4">
    <location>
        <begin position="15"/>
        <end position="38"/>
    </location>
</feature>
<name>B0CYX3_LACBS</name>
<keyword evidence="3" id="KW-0539">Nucleus</keyword>
<dbReference type="RefSeq" id="XP_001877222.1">
    <property type="nucleotide sequence ID" value="XM_001877187.1"/>
</dbReference>
<dbReference type="InterPro" id="IPR011047">
    <property type="entry name" value="Quinoprotein_ADH-like_sf"/>
</dbReference>
<dbReference type="GO" id="GO:0017056">
    <property type="term" value="F:structural constituent of nuclear pore"/>
    <property type="evidence" value="ECO:0007669"/>
    <property type="project" value="TreeGrafter"/>
</dbReference>
<keyword evidence="9" id="KW-1185">Reference proteome</keyword>
<comment type="subcellular location">
    <subcellularLocation>
        <location evidence="1">Nucleus</location>
    </subcellularLocation>
</comment>
<evidence type="ECO:0000256" key="3">
    <source>
        <dbReference type="ARBA" id="ARBA00023242"/>
    </source>
</evidence>
<dbReference type="SUPFAM" id="SSF50998">
    <property type="entry name" value="Quinoprotein alcohol dehydrogenase-like"/>
    <property type="match status" value="1"/>
</dbReference>
<organism evidence="9">
    <name type="scientific">Laccaria bicolor (strain S238N-H82 / ATCC MYA-4686)</name>
    <name type="common">Bicoloured deceiver</name>
    <name type="synonym">Laccaria laccata var. bicolor</name>
    <dbReference type="NCBI Taxonomy" id="486041"/>
    <lineage>
        <taxon>Eukaryota</taxon>
        <taxon>Fungi</taxon>
        <taxon>Dikarya</taxon>
        <taxon>Basidiomycota</taxon>
        <taxon>Agaricomycotina</taxon>
        <taxon>Agaricomycetes</taxon>
        <taxon>Agaricomycetidae</taxon>
        <taxon>Agaricales</taxon>
        <taxon>Agaricineae</taxon>
        <taxon>Hydnangiaceae</taxon>
        <taxon>Laccaria</taxon>
    </lineage>
</organism>
<accession>B0CYX3</accession>
<dbReference type="Proteomes" id="UP000001194">
    <property type="component" value="Unassembled WGS sequence"/>
</dbReference>
<proteinExistence type="predicted"/>
<dbReference type="Pfam" id="PF11715">
    <property type="entry name" value="Beta-prop_Nup120_160"/>
    <property type="match status" value="1"/>
</dbReference>
<evidence type="ECO:0000313" key="8">
    <source>
        <dbReference type="EMBL" id="EDR12958.1"/>
    </source>
</evidence>
<dbReference type="InterPro" id="IPR021717">
    <property type="entry name" value="Nucleoporin_Nup160"/>
</dbReference>
<dbReference type="InterPro" id="IPR059141">
    <property type="entry name" value="Beta-prop_Nup120_160"/>
</dbReference>
<dbReference type="InParanoid" id="B0CYX3"/>
<evidence type="ECO:0000256" key="1">
    <source>
        <dbReference type="ARBA" id="ARBA00004123"/>
    </source>
</evidence>
<feature type="domain" description="Nucleoporin Nup120/160 beta-propeller" evidence="5">
    <location>
        <begin position="60"/>
        <end position="530"/>
    </location>
</feature>
<keyword evidence="2" id="KW-0813">Transport</keyword>
<dbReference type="PANTHER" id="PTHR21286:SF0">
    <property type="entry name" value="NUCLEAR PORE COMPLEX PROTEIN NUP160"/>
    <property type="match status" value="1"/>
</dbReference>
<evidence type="ECO:0000259" key="6">
    <source>
        <dbReference type="Pfam" id="PF23300"/>
    </source>
</evidence>
<dbReference type="PANTHER" id="PTHR21286">
    <property type="entry name" value="NUCLEAR PORE COMPLEX PROTEIN NUP160"/>
    <property type="match status" value="1"/>
</dbReference>
<dbReference type="GO" id="GO:0005643">
    <property type="term" value="C:nuclear pore"/>
    <property type="evidence" value="ECO:0007669"/>
    <property type="project" value="UniProtKB-ARBA"/>
</dbReference>